<proteinExistence type="predicted"/>
<evidence type="ECO:0000313" key="2">
    <source>
        <dbReference type="EMBL" id="TCN45315.1"/>
    </source>
</evidence>
<dbReference type="PANTHER" id="PTHR15032:SF4">
    <property type="entry name" value="N-ACYL-PHOSPHATIDYLETHANOLAMINE-HYDROLYZING PHOSPHOLIPASE D"/>
    <property type="match status" value="1"/>
</dbReference>
<reference evidence="2 3" key="1">
    <citation type="submission" date="2019-03" db="EMBL/GenBank/DDBJ databases">
        <title>Genomic Encyclopedia of Type Strains, Phase IV (KMG-IV): sequencing the most valuable type-strain genomes for metagenomic binning, comparative biology and taxonomic classification.</title>
        <authorList>
            <person name="Goeker M."/>
        </authorList>
    </citation>
    <scope>NUCLEOTIDE SEQUENCE [LARGE SCALE GENOMIC DNA]</scope>
    <source>
        <strain evidence="2 3">DSM 18401</strain>
    </source>
</reference>
<dbReference type="Gene3D" id="3.60.15.10">
    <property type="entry name" value="Ribonuclease Z/Hydroxyacylglutathione hydrolase-like"/>
    <property type="match status" value="1"/>
</dbReference>
<evidence type="ECO:0000313" key="3">
    <source>
        <dbReference type="Proteomes" id="UP000295351"/>
    </source>
</evidence>
<dbReference type="Proteomes" id="UP000295351">
    <property type="component" value="Unassembled WGS sequence"/>
</dbReference>
<organism evidence="2 3">
    <name type="scientific">Shinella granuli</name>
    <dbReference type="NCBI Taxonomy" id="323621"/>
    <lineage>
        <taxon>Bacteria</taxon>
        <taxon>Pseudomonadati</taxon>
        <taxon>Pseudomonadota</taxon>
        <taxon>Alphaproteobacteria</taxon>
        <taxon>Hyphomicrobiales</taxon>
        <taxon>Rhizobiaceae</taxon>
        <taxon>Shinella</taxon>
    </lineage>
</organism>
<gene>
    <name evidence="2" type="ORF">EV665_107150</name>
</gene>
<feature type="domain" description="Metallo-beta-lactamase" evidence="1">
    <location>
        <begin position="111"/>
        <end position="300"/>
    </location>
</feature>
<dbReference type="EMBL" id="SLVX01000007">
    <property type="protein sequence ID" value="TCN45315.1"/>
    <property type="molecule type" value="Genomic_DNA"/>
</dbReference>
<dbReference type="InterPro" id="IPR036866">
    <property type="entry name" value="RibonucZ/Hydroxyglut_hydro"/>
</dbReference>
<accession>A0A4R2CWK9</accession>
<dbReference type="SMART" id="SM00849">
    <property type="entry name" value="Lactamase_B"/>
    <property type="match status" value="1"/>
</dbReference>
<dbReference type="PANTHER" id="PTHR15032">
    <property type="entry name" value="N-ACYL-PHOSPHATIDYLETHANOLAMINE-HYDROLYZING PHOSPHOLIPASE D"/>
    <property type="match status" value="1"/>
</dbReference>
<protein>
    <submittedName>
        <fullName evidence="2">L-ascorbate metabolism protein UlaG (Beta-lactamase superfamily)</fullName>
    </submittedName>
</protein>
<dbReference type="InterPro" id="IPR006311">
    <property type="entry name" value="TAT_signal"/>
</dbReference>
<dbReference type="Pfam" id="PF12706">
    <property type="entry name" value="Lactamase_B_2"/>
    <property type="match status" value="1"/>
</dbReference>
<sequence>MRRDATYLSPMNRRTFLKWSGIGALATLAGSGFASRSLAAKRYYDGPLSDHFDGTHFFNPNGEEPNSFFELMRWQLGGGRSAWPLDWPSPFPSAVPELRIAGDRLVVTLAGHAALLIQTAGLNILTDPVWSDRASPFTFAGPKRVNPPGIRLADLPKIDLVLVTHNHYDHLDLATLKALAERDDCRIVTPLGNDRIIVPTVDRARITTMDWGRALTVADGVTLHCEPCHHWSARGLGDRRMALWSAFLIETPGGKIYHVGDTGFHQGINYRAIREKHGPIRLANLPFGAYEPRWFMRPQHQNPDEAVQGMVASGAAYVAGHHWGTFRLTNEAIDEPLAALEAALDAAGIARERFRALRPGEVFDVPAVAV</sequence>
<evidence type="ECO:0000259" key="1">
    <source>
        <dbReference type="SMART" id="SM00849"/>
    </source>
</evidence>
<comment type="caution">
    <text evidence="2">The sequence shown here is derived from an EMBL/GenBank/DDBJ whole genome shotgun (WGS) entry which is preliminary data.</text>
</comment>
<dbReference type="AlphaFoldDB" id="A0A4R2CWK9"/>
<name>A0A4R2CWK9_SHIGR</name>
<dbReference type="InterPro" id="IPR001279">
    <property type="entry name" value="Metallo-B-lactamas"/>
</dbReference>
<keyword evidence="3" id="KW-1185">Reference proteome</keyword>
<dbReference type="SUPFAM" id="SSF56281">
    <property type="entry name" value="Metallo-hydrolase/oxidoreductase"/>
    <property type="match status" value="1"/>
</dbReference>
<dbReference type="PROSITE" id="PS51318">
    <property type="entry name" value="TAT"/>
    <property type="match status" value="1"/>
</dbReference>
<dbReference type="GO" id="GO:0005737">
    <property type="term" value="C:cytoplasm"/>
    <property type="evidence" value="ECO:0007669"/>
    <property type="project" value="TreeGrafter"/>
</dbReference>